<sequence length="401" mass="44123">MSHPARAGRKRTHWPAALRVVQEVVEPDDDELDARVAAYAEAADADNTVRTYLWAWNRFTDWCQTHGATALPASSKVVDRFLVTAVEDPVSPAGKSSLEVLRAAIAWQHDMAGLPDPTDNAKSRKVREGLRKAIVKKGETLTQAPAATLDHIEAMVETARADAHTLRQQVSARRDIALILLGYDFGRRGDELVRLQIGDLTVVQDNPEGKPLLRMRLRGGKTHQTDTVYMHRPRGSRDGRTCTWCALARWIAVLAVADDAAAGARGHDAEAVTAAVSIAVQRLILTDTRDVREHCCQGDWLARARSRASLFRPLSNGGFPHAPDRPLSVRSFRSIITSRGRAADRDGLKGHSLRAGVATELFDRGATVEQVMAITGHRNPASALRYDRRRNQRSAELETGL</sequence>
<gene>
    <name evidence="4" type="ORF">JK358_35560</name>
</gene>
<dbReference type="PROSITE" id="PS51898">
    <property type="entry name" value="TYR_RECOMBINASE"/>
    <property type="match status" value="1"/>
</dbReference>
<evidence type="ECO:0000313" key="4">
    <source>
        <dbReference type="EMBL" id="MBL1079732.1"/>
    </source>
</evidence>
<evidence type="ECO:0000256" key="2">
    <source>
        <dbReference type="ARBA" id="ARBA00023172"/>
    </source>
</evidence>
<dbReference type="InterPro" id="IPR010998">
    <property type="entry name" value="Integrase_recombinase_N"/>
</dbReference>
<dbReference type="PANTHER" id="PTHR34605:SF4">
    <property type="entry name" value="DNA ADENINE METHYLTRANSFERASE"/>
    <property type="match status" value="1"/>
</dbReference>
<dbReference type="SUPFAM" id="SSF47823">
    <property type="entry name" value="lambda integrase-like, N-terminal domain"/>
    <property type="match status" value="1"/>
</dbReference>
<feature type="domain" description="Tyr recombinase" evidence="3">
    <location>
        <begin position="142"/>
        <end position="399"/>
    </location>
</feature>
<dbReference type="PANTHER" id="PTHR34605">
    <property type="entry name" value="PHAGE_INTEGRASE DOMAIN-CONTAINING PROTEIN"/>
    <property type="match status" value="1"/>
</dbReference>
<proteinExistence type="predicted"/>
<dbReference type="Proteomes" id="UP000602198">
    <property type="component" value="Unassembled WGS sequence"/>
</dbReference>
<keyword evidence="5" id="KW-1185">Reference proteome</keyword>
<accession>A0ABS1MGP3</accession>
<comment type="caution">
    <text evidence="4">The sequence shown here is derived from an EMBL/GenBank/DDBJ whole genome shotgun (WGS) entry which is preliminary data.</text>
</comment>
<organism evidence="4 5">
    <name type="scientific">Nocardia acididurans</name>
    <dbReference type="NCBI Taxonomy" id="2802282"/>
    <lineage>
        <taxon>Bacteria</taxon>
        <taxon>Bacillati</taxon>
        <taxon>Actinomycetota</taxon>
        <taxon>Actinomycetes</taxon>
        <taxon>Mycobacteriales</taxon>
        <taxon>Nocardiaceae</taxon>
        <taxon>Nocardia</taxon>
    </lineage>
</organism>
<dbReference type="InterPro" id="IPR052925">
    <property type="entry name" value="Phage_Integrase-like_Recomb"/>
</dbReference>
<dbReference type="InterPro" id="IPR002104">
    <property type="entry name" value="Integrase_catalytic"/>
</dbReference>
<reference evidence="4 5" key="1">
    <citation type="submission" date="2021-01" db="EMBL/GenBank/DDBJ databases">
        <title>WGS of actinomycetes isolated from Thailand.</title>
        <authorList>
            <person name="Thawai C."/>
        </authorList>
    </citation>
    <scope>NUCLEOTIDE SEQUENCE [LARGE SCALE GENOMIC DNA]</scope>
    <source>
        <strain evidence="4 5">LPG 2</strain>
    </source>
</reference>
<protein>
    <submittedName>
        <fullName evidence="4">Tyrosine-type recombinase/integrase</fullName>
    </submittedName>
</protein>
<dbReference type="RefSeq" id="WP_201957218.1">
    <property type="nucleotide sequence ID" value="NZ_JAERRJ010000019.1"/>
</dbReference>
<dbReference type="Pfam" id="PF00589">
    <property type="entry name" value="Phage_integrase"/>
    <property type="match status" value="1"/>
</dbReference>
<dbReference type="InterPro" id="IPR013762">
    <property type="entry name" value="Integrase-like_cat_sf"/>
</dbReference>
<evidence type="ECO:0000256" key="1">
    <source>
        <dbReference type="ARBA" id="ARBA00023125"/>
    </source>
</evidence>
<dbReference type="Gene3D" id="1.10.443.10">
    <property type="entry name" value="Intergrase catalytic core"/>
    <property type="match status" value="1"/>
</dbReference>
<evidence type="ECO:0000313" key="5">
    <source>
        <dbReference type="Proteomes" id="UP000602198"/>
    </source>
</evidence>
<dbReference type="EMBL" id="JAERRJ010000019">
    <property type="protein sequence ID" value="MBL1079732.1"/>
    <property type="molecule type" value="Genomic_DNA"/>
</dbReference>
<evidence type="ECO:0000259" key="3">
    <source>
        <dbReference type="PROSITE" id="PS51898"/>
    </source>
</evidence>
<name>A0ABS1MGP3_9NOCA</name>
<keyword evidence="2" id="KW-0233">DNA recombination</keyword>
<keyword evidence="1" id="KW-0238">DNA-binding</keyword>
<dbReference type="SUPFAM" id="SSF56349">
    <property type="entry name" value="DNA breaking-rejoining enzymes"/>
    <property type="match status" value="1"/>
</dbReference>
<dbReference type="InterPro" id="IPR011010">
    <property type="entry name" value="DNA_brk_join_enz"/>
</dbReference>
<dbReference type="Gene3D" id="1.10.150.130">
    <property type="match status" value="1"/>
</dbReference>